<accession>A0A5C3EAX3</accession>
<evidence type="ECO:0000313" key="4">
    <source>
        <dbReference type="Proteomes" id="UP000324022"/>
    </source>
</evidence>
<sequence>MNALSNLSRPFIYLHRSADHFSPTTESDQHSALVPLSDYDNAERQLVEDLESAEAALEDLLEQRYVADDPNLSLENSVIQENHLRNQAEDLEERIESLRTRKGEYMEAKVNVDRKMQERKRPELDETSNNLETISIRTEPSRLASYAEDPIRNELANTIQFYSTSIEHLNGELMKPDPRYAPQLYAVLILRSQSYAAIGLLGLAKNDAERAVELFAEMKRTHVADHGSSLSGAIPSDKRSSTQRVCPLTDNRVAHSRQSHHAAISTGHSSAKRQKREERLSQSTFLGVLEMPTEIILTIAHHLDPVRSHGTLASVILKGFITPNMSRLRLRKRYTSPGGFEVVRGLHLKRQKRPDFISALRRAAPTLIEWRDCPDNKWDNTLVSLDDYGMSVQDLPQSPIIFPKLRKLNALWAESVFDCDFPVLIEARFHSLRVPWALARSPGYGRNRVASAIHRSPSLKKLDVLLPGTHTALKQIFTAIGQLEHLEELGLWSPKTISLQAFVDVQYTTANEYPSRKIMCPALKTLRLSARMIPTRFEKELERELSEMLLSRFYLSNGHKLNEVRARTKAALSAHQVMGFVTQMDEDGSVSSQSSLGKTAVSRVLGGEREIFEPVLTTLIITRGLSKNLIEGNQSLLNQLILEIHEVGTYCESGAYTGVEY</sequence>
<keyword evidence="4" id="KW-1185">Reference proteome</keyword>
<organism evidence="3 4">
    <name type="scientific">Ustilago trichophora</name>
    <dbReference type="NCBI Taxonomy" id="86804"/>
    <lineage>
        <taxon>Eukaryota</taxon>
        <taxon>Fungi</taxon>
        <taxon>Dikarya</taxon>
        <taxon>Basidiomycota</taxon>
        <taxon>Ustilaginomycotina</taxon>
        <taxon>Ustilaginomycetes</taxon>
        <taxon>Ustilaginales</taxon>
        <taxon>Ustilaginaceae</taxon>
        <taxon>Ustilago</taxon>
    </lineage>
</organism>
<reference evidence="3 4" key="1">
    <citation type="submission" date="2018-03" db="EMBL/GenBank/DDBJ databases">
        <authorList>
            <person name="Guldener U."/>
        </authorList>
    </citation>
    <scope>NUCLEOTIDE SEQUENCE [LARGE SCALE GENOMIC DNA]</scope>
    <source>
        <strain evidence="3 4">NBRC100155</strain>
    </source>
</reference>
<evidence type="ECO:0000256" key="2">
    <source>
        <dbReference type="SAM" id="MobiDB-lite"/>
    </source>
</evidence>
<feature type="coiled-coil region" evidence="1">
    <location>
        <begin position="36"/>
        <end position="108"/>
    </location>
</feature>
<keyword evidence="1" id="KW-0175">Coiled coil</keyword>
<dbReference type="Proteomes" id="UP000324022">
    <property type="component" value="Unassembled WGS sequence"/>
</dbReference>
<evidence type="ECO:0000256" key="1">
    <source>
        <dbReference type="SAM" id="Coils"/>
    </source>
</evidence>
<protein>
    <submittedName>
        <fullName evidence="3">Uncharacterized protein</fullName>
    </submittedName>
</protein>
<feature type="region of interest" description="Disordered" evidence="2">
    <location>
        <begin position="256"/>
        <end position="277"/>
    </location>
</feature>
<name>A0A5C3EAX3_9BASI</name>
<proteinExistence type="predicted"/>
<dbReference type="AlphaFoldDB" id="A0A5C3EAX3"/>
<gene>
    <name evidence="3" type="ORF">UTRI_10175</name>
</gene>
<evidence type="ECO:0000313" key="3">
    <source>
        <dbReference type="EMBL" id="SPO27772.1"/>
    </source>
</evidence>
<dbReference type="EMBL" id="OOIN01000018">
    <property type="protein sequence ID" value="SPO27772.1"/>
    <property type="molecule type" value="Genomic_DNA"/>
</dbReference>